<comment type="caution">
    <text evidence="2">The sequence shown here is derived from an EMBL/GenBank/DDBJ whole genome shotgun (WGS) entry which is preliminary data.</text>
</comment>
<sequence length="240" mass="27148">MNSLTYIRSLLGDYHEAVYGKLRAAGSGSRRCRRRRHRPETEQTTNCSDFDAAHCGLRPARLHKPCCAILGLLETRDPNNPPCGPCGRSWEHKFPDSVGGSRNKSFSVPQEGLGTQVPISSHGVWERKFPGFNLRIWEHGIPAFSWRIWKHRFPAAPRRVRRGKCMVIIINIIPNQPKVPVRSMTLVYTCIYDTNERRSPFTPAAMQPHRPSSCPSSPWPPGTSAPSTPWHPRRPLSSHC</sequence>
<organism evidence="2 3">
    <name type="scientific">Carpinus fangiana</name>
    <dbReference type="NCBI Taxonomy" id="176857"/>
    <lineage>
        <taxon>Eukaryota</taxon>
        <taxon>Viridiplantae</taxon>
        <taxon>Streptophyta</taxon>
        <taxon>Embryophyta</taxon>
        <taxon>Tracheophyta</taxon>
        <taxon>Spermatophyta</taxon>
        <taxon>Magnoliopsida</taxon>
        <taxon>eudicotyledons</taxon>
        <taxon>Gunneridae</taxon>
        <taxon>Pentapetalae</taxon>
        <taxon>rosids</taxon>
        <taxon>fabids</taxon>
        <taxon>Fagales</taxon>
        <taxon>Betulaceae</taxon>
        <taxon>Carpinus</taxon>
    </lineage>
</organism>
<evidence type="ECO:0000313" key="3">
    <source>
        <dbReference type="Proteomes" id="UP000327013"/>
    </source>
</evidence>
<evidence type="ECO:0000313" key="2">
    <source>
        <dbReference type="EMBL" id="KAB8360771.1"/>
    </source>
</evidence>
<dbReference type="AlphaFoldDB" id="A0A5N6KYI9"/>
<accession>A0A5N6KYI9</accession>
<dbReference type="EMBL" id="VIBQ01000017">
    <property type="protein sequence ID" value="KAB8360771.1"/>
    <property type="molecule type" value="Genomic_DNA"/>
</dbReference>
<dbReference type="Proteomes" id="UP000327013">
    <property type="component" value="Unassembled WGS sequence"/>
</dbReference>
<feature type="compositionally biased region" description="Basic residues" evidence="1">
    <location>
        <begin position="231"/>
        <end position="240"/>
    </location>
</feature>
<proteinExistence type="predicted"/>
<keyword evidence="3" id="KW-1185">Reference proteome</keyword>
<evidence type="ECO:0000256" key="1">
    <source>
        <dbReference type="SAM" id="MobiDB-lite"/>
    </source>
</evidence>
<name>A0A5N6KYI9_9ROSI</name>
<protein>
    <submittedName>
        <fullName evidence="2">Uncharacterized protein</fullName>
    </submittedName>
</protein>
<reference evidence="2 3" key="1">
    <citation type="submission" date="2019-06" db="EMBL/GenBank/DDBJ databases">
        <title>A chromosomal-level reference genome of Carpinus fangiana (Coryloideae, Betulaceae).</title>
        <authorList>
            <person name="Yang X."/>
            <person name="Wang Z."/>
            <person name="Zhang L."/>
            <person name="Hao G."/>
            <person name="Liu J."/>
            <person name="Yang Y."/>
        </authorList>
    </citation>
    <scope>NUCLEOTIDE SEQUENCE [LARGE SCALE GENOMIC DNA]</scope>
    <source>
        <strain evidence="2">Cfa_2016G</strain>
        <tissue evidence="2">Leaf</tissue>
    </source>
</reference>
<gene>
    <name evidence="2" type="ORF">FH972_024505</name>
</gene>
<feature type="region of interest" description="Disordered" evidence="1">
    <location>
        <begin position="201"/>
        <end position="240"/>
    </location>
</feature>